<evidence type="ECO:0000313" key="2">
    <source>
        <dbReference type="EMBL" id="UOP05430.1"/>
    </source>
</evidence>
<reference evidence="2" key="2">
    <citation type="submission" date="2024-09" db="EMBL/GenBank/DDBJ databases">
        <authorList>
            <person name="Veyrier F.J."/>
        </authorList>
    </citation>
    <scope>NUCLEOTIDE SEQUENCE</scope>
    <source>
        <strain evidence="2">17694</strain>
    </source>
</reference>
<name>A0A8T9MU78_9NEIS</name>
<evidence type="ECO:0008006" key="4">
    <source>
        <dbReference type="Google" id="ProtNLM"/>
    </source>
</evidence>
<sequence>MMKKGLLLAVLAAGAAQASAAAACDKLVGDGMTLTAYTAQCAAFGDEARYRRFVKASANNFGQIGKQNCQEATAKGKDGLPHPASRILGKAGTERGTDVLEFCVAHRRQAEQLLQEYGG</sequence>
<dbReference type="AlphaFoldDB" id="A0A8T9MU78"/>
<dbReference type="EMBL" id="CP091521">
    <property type="protein sequence ID" value="UOP05430.1"/>
    <property type="molecule type" value="Genomic_DNA"/>
</dbReference>
<organism evidence="2 3">
    <name type="scientific">Conchiformibius kuhniae</name>
    <dbReference type="NCBI Taxonomy" id="211502"/>
    <lineage>
        <taxon>Bacteria</taxon>
        <taxon>Pseudomonadati</taxon>
        <taxon>Pseudomonadota</taxon>
        <taxon>Betaproteobacteria</taxon>
        <taxon>Neisseriales</taxon>
        <taxon>Neisseriaceae</taxon>
        <taxon>Conchiformibius</taxon>
    </lineage>
</organism>
<feature type="signal peptide" evidence="1">
    <location>
        <begin position="1"/>
        <end position="20"/>
    </location>
</feature>
<proteinExistence type="predicted"/>
<protein>
    <recommendedName>
        <fullName evidence="4">DUF1311 domain-containing protein</fullName>
    </recommendedName>
</protein>
<keyword evidence="1" id="KW-0732">Signal</keyword>
<keyword evidence="3" id="KW-1185">Reference proteome</keyword>
<dbReference type="KEGG" id="ckh:LVJ77_04470"/>
<accession>A0A8T9MU78</accession>
<evidence type="ECO:0000313" key="3">
    <source>
        <dbReference type="Proteomes" id="UP000831534"/>
    </source>
</evidence>
<dbReference type="PROSITE" id="PS51257">
    <property type="entry name" value="PROKAR_LIPOPROTEIN"/>
    <property type="match status" value="1"/>
</dbReference>
<reference evidence="2" key="1">
    <citation type="journal article" date="2022" name="Res Sq">
        <title>Evolution of multicellular longitudinally dividing oral cavity symbionts (Neisseriaceae).</title>
        <authorList>
            <person name="Nyongesa S."/>
            <person name="Weber P."/>
            <person name="Bernet E."/>
            <person name="Pullido F."/>
            <person name="Nieckarz M."/>
            <person name="Delaby M."/>
            <person name="Nieves C."/>
            <person name="Viehboeck T."/>
            <person name="Krause N."/>
            <person name="Rivera-Millot A."/>
            <person name="Nakamura A."/>
            <person name="Vischer N."/>
            <person name="VanNieuwenhze M."/>
            <person name="Brun Y."/>
            <person name="Cava F."/>
            <person name="Bulgheresi S."/>
            <person name="Veyrier F."/>
        </authorList>
    </citation>
    <scope>NUCLEOTIDE SEQUENCE</scope>
    <source>
        <strain evidence="2">17694</strain>
    </source>
</reference>
<gene>
    <name evidence="2" type="ORF">LVJ77_04470</name>
</gene>
<evidence type="ECO:0000256" key="1">
    <source>
        <dbReference type="SAM" id="SignalP"/>
    </source>
</evidence>
<dbReference type="RefSeq" id="WP_051255706.1">
    <property type="nucleotide sequence ID" value="NZ_CP091521.1"/>
</dbReference>
<dbReference type="Proteomes" id="UP000831534">
    <property type="component" value="Chromosome"/>
</dbReference>
<feature type="chain" id="PRO_5035811483" description="DUF1311 domain-containing protein" evidence="1">
    <location>
        <begin position="21"/>
        <end position="119"/>
    </location>
</feature>